<protein>
    <submittedName>
        <fullName evidence="2">Uncharacterized protein</fullName>
    </submittedName>
</protein>
<keyword evidence="3" id="KW-1185">Reference proteome</keyword>
<dbReference type="EMBL" id="NIDF01000334">
    <property type="protein sequence ID" value="TYJ51204.1"/>
    <property type="molecule type" value="Genomic_DNA"/>
</dbReference>
<reference evidence="2 3" key="1">
    <citation type="submission" date="2017-05" db="EMBL/GenBank/DDBJ databases">
        <title>The Genome Sequence of Tsuchiyaea wingfieldii DSM 27421.</title>
        <authorList>
            <person name="Cuomo C."/>
            <person name="Passer A."/>
            <person name="Billmyre B."/>
            <person name="Heitman J."/>
        </authorList>
    </citation>
    <scope>NUCLEOTIDE SEQUENCE [LARGE SCALE GENOMIC DNA]</scope>
    <source>
        <strain evidence="2 3">DSM 27421</strain>
    </source>
</reference>
<feature type="region of interest" description="Disordered" evidence="1">
    <location>
        <begin position="1"/>
        <end position="23"/>
    </location>
</feature>
<evidence type="ECO:0000313" key="2">
    <source>
        <dbReference type="EMBL" id="TYJ51204.1"/>
    </source>
</evidence>
<evidence type="ECO:0000256" key="1">
    <source>
        <dbReference type="SAM" id="MobiDB-lite"/>
    </source>
</evidence>
<name>A0A5D3AJM2_9TREE</name>
<feature type="compositionally biased region" description="Low complexity" evidence="1">
    <location>
        <begin position="47"/>
        <end position="64"/>
    </location>
</feature>
<proteinExistence type="predicted"/>
<feature type="compositionally biased region" description="Low complexity" evidence="1">
    <location>
        <begin position="178"/>
        <end position="221"/>
    </location>
</feature>
<sequence>MQTNAPKVKDTPPPQISHKITRESLKERFRLGLQRWREGWDFDSLCSSPTRAATGAAPGAGVSPESDSASPREEEQSIPKETLNYCEDALSLYWLASGLLGAIISNTTHQPGQNMFSGFNYGDMLKSARTFTRTGEGVPVKLRNLSASHARNERHPSAGPPVYGGNASRNPHMPPPTSTSAPSSASASSGPPSNPPASSSFDPSTHSSSHSSTIPTSVSPPDQASGAGNAGNDEIINQDLSSLAEGMSDGTFAGIMRALTAGSGDLSMQLGLINEQGEGEGEGEGVGEGAEGGNEGNGGGEESLQGLSDQDIAKQLGFMI</sequence>
<dbReference type="Proteomes" id="UP000322245">
    <property type="component" value="Unassembled WGS sequence"/>
</dbReference>
<dbReference type="AlphaFoldDB" id="A0A5D3AJM2"/>
<feature type="compositionally biased region" description="Gly residues" evidence="1">
    <location>
        <begin position="286"/>
        <end position="301"/>
    </location>
</feature>
<organism evidence="2 3">
    <name type="scientific">Cryptococcus floricola</name>
    <dbReference type="NCBI Taxonomy" id="2591691"/>
    <lineage>
        <taxon>Eukaryota</taxon>
        <taxon>Fungi</taxon>
        <taxon>Dikarya</taxon>
        <taxon>Basidiomycota</taxon>
        <taxon>Agaricomycotina</taxon>
        <taxon>Tremellomycetes</taxon>
        <taxon>Tremellales</taxon>
        <taxon>Cryptococcaceae</taxon>
        <taxon>Cryptococcus</taxon>
    </lineage>
</organism>
<feature type="region of interest" description="Disordered" evidence="1">
    <location>
        <begin position="148"/>
        <end position="234"/>
    </location>
</feature>
<comment type="caution">
    <text evidence="2">The sequence shown here is derived from an EMBL/GenBank/DDBJ whole genome shotgun (WGS) entry which is preliminary data.</text>
</comment>
<accession>A0A5D3AJM2</accession>
<feature type="region of interest" description="Disordered" evidence="1">
    <location>
        <begin position="276"/>
        <end position="311"/>
    </location>
</feature>
<evidence type="ECO:0000313" key="3">
    <source>
        <dbReference type="Proteomes" id="UP000322245"/>
    </source>
</evidence>
<feature type="region of interest" description="Disordered" evidence="1">
    <location>
        <begin position="47"/>
        <end position="79"/>
    </location>
</feature>
<gene>
    <name evidence="2" type="ORF">B9479_008239</name>
</gene>